<keyword evidence="2" id="KW-0663">Pyridoxal phosphate</keyword>
<name>A0ABP9C314_9ACTN</name>
<dbReference type="PRINTS" id="PR01182">
    <property type="entry name" value="ORNDCRBXLASE"/>
</dbReference>
<evidence type="ECO:0000256" key="1">
    <source>
        <dbReference type="ARBA" id="ARBA00001933"/>
    </source>
</evidence>
<dbReference type="PANTHER" id="PTHR43727:SF2">
    <property type="entry name" value="GROUP IV DECARBOXYLASE"/>
    <property type="match status" value="1"/>
</dbReference>
<comment type="cofactor">
    <cofactor evidence="1">
        <name>pyridoxal 5'-phosphate</name>
        <dbReference type="ChEBI" id="CHEBI:597326"/>
    </cofactor>
</comment>
<gene>
    <name evidence="4" type="ORF">GCM10023220_35780</name>
</gene>
<comment type="caution">
    <text evidence="4">The sequence shown here is derived from an EMBL/GenBank/DDBJ whole genome shotgun (WGS) entry which is preliminary data.</text>
</comment>
<reference evidence="5" key="1">
    <citation type="journal article" date="2019" name="Int. J. Syst. Evol. Microbiol.">
        <title>The Global Catalogue of Microorganisms (GCM) 10K type strain sequencing project: providing services to taxonomists for standard genome sequencing and annotation.</title>
        <authorList>
            <consortium name="The Broad Institute Genomics Platform"/>
            <consortium name="The Broad Institute Genome Sequencing Center for Infectious Disease"/>
            <person name="Wu L."/>
            <person name="Ma J."/>
        </authorList>
    </citation>
    <scope>NUCLEOTIDE SEQUENCE [LARGE SCALE GENOMIC DNA]</scope>
    <source>
        <strain evidence="5">JCM 18081</strain>
    </source>
</reference>
<dbReference type="InterPro" id="IPR022644">
    <property type="entry name" value="De-COase2_N"/>
</dbReference>
<dbReference type="InterPro" id="IPR002433">
    <property type="entry name" value="Orn_de-COase"/>
</dbReference>
<evidence type="ECO:0000313" key="4">
    <source>
        <dbReference type="EMBL" id="GAA4803384.1"/>
    </source>
</evidence>
<accession>A0ABP9C314</accession>
<protein>
    <submittedName>
        <fullName evidence="4">Type III PLP-dependent enzyme</fullName>
    </submittedName>
</protein>
<sequence length="392" mass="41771">MKTPSPWLKQAALDQRRPTPYTAFDTGEAVAAYDRLVAAFRERTRVQYAVKARPDRTLLTALTERGSSLDVASPAEVEQALDAGCPPQDIACSNVFADARELAFAREQGVTVFTADSVAMTERLAAVCPGASVFVRFAHGHTAGAAQPLAGRFGCPESEAARLALHAVGGGLHLAGLSWHVGSQQYDPTQWERATARAARITRRLRPHGITVEHLNLGGGLPGTYRTDAPPVETYAEAILAAVDRHFPRPHQPRLVLEPGRAVVADAGVTVTSVKAVVDRACGTYVVLDAGLWNAGLLDNLGGIEYRVTFPGHCEDAVTRPVTLCGPTCDPLDTFTAGRAYRAPVALVPGDRAVIWSTGAYCSTSTLVGFNGYPPVPQHVRAAVSEDARPCF</sequence>
<keyword evidence="5" id="KW-1185">Reference proteome</keyword>
<dbReference type="Gene3D" id="2.40.37.10">
    <property type="entry name" value="Lyase, Ornithine Decarboxylase, Chain A, domain 1"/>
    <property type="match status" value="1"/>
</dbReference>
<dbReference type="Pfam" id="PF02784">
    <property type="entry name" value="Orn_Arg_deC_N"/>
    <property type="match status" value="1"/>
</dbReference>
<dbReference type="InterPro" id="IPR029066">
    <property type="entry name" value="PLP-binding_barrel"/>
</dbReference>
<dbReference type="InterPro" id="IPR000183">
    <property type="entry name" value="Orn/DAP/Arg_de-COase"/>
</dbReference>
<feature type="domain" description="Orn/DAP/Arg decarboxylase 2 N-terminal" evidence="3">
    <location>
        <begin position="34"/>
        <end position="265"/>
    </location>
</feature>
<dbReference type="PROSITE" id="PS00879">
    <property type="entry name" value="ODR_DC_2_2"/>
    <property type="match status" value="1"/>
</dbReference>
<organism evidence="4 5">
    <name type="scientific">Streptomyces ziwulingensis</name>
    <dbReference type="NCBI Taxonomy" id="1045501"/>
    <lineage>
        <taxon>Bacteria</taxon>
        <taxon>Bacillati</taxon>
        <taxon>Actinomycetota</taxon>
        <taxon>Actinomycetes</taxon>
        <taxon>Kitasatosporales</taxon>
        <taxon>Streptomycetaceae</taxon>
        <taxon>Streptomyces</taxon>
    </lineage>
</organism>
<evidence type="ECO:0000259" key="3">
    <source>
        <dbReference type="Pfam" id="PF02784"/>
    </source>
</evidence>
<dbReference type="Gene3D" id="3.20.20.10">
    <property type="entry name" value="Alanine racemase"/>
    <property type="match status" value="1"/>
</dbReference>
<dbReference type="PRINTS" id="PR01179">
    <property type="entry name" value="ODADCRBXLASE"/>
</dbReference>
<dbReference type="SUPFAM" id="SSF50621">
    <property type="entry name" value="Alanine racemase C-terminal domain-like"/>
    <property type="match status" value="1"/>
</dbReference>
<dbReference type="SUPFAM" id="SSF51419">
    <property type="entry name" value="PLP-binding barrel"/>
    <property type="match status" value="1"/>
</dbReference>
<evidence type="ECO:0000256" key="2">
    <source>
        <dbReference type="ARBA" id="ARBA00022898"/>
    </source>
</evidence>
<dbReference type="InterPro" id="IPR022657">
    <property type="entry name" value="De-COase2_CS"/>
</dbReference>
<dbReference type="RefSeq" id="WP_345620729.1">
    <property type="nucleotide sequence ID" value="NZ_BAABIG010000033.1"/>
</dbReference>
<dbReference type="InterPro" id="IPR009006">
    <property type="entry name" value="Ala_racemase/Decarboxylase_C"/>
</dbReference>
<evidence type="ECO:0000313" key="5">
    <source>
        <dbReference type="Proteomes" id="UP001501265"/>
    </source>
</evidence>
<dbReference type="PANTHER" id="PTHR43727">
    <property type="entry name" value="DIAMINOPIMELATE DECARBOXYLASE"/>
    <property type="match status" value="1"/>
</dbReference>
<dbReference type="EMBL" id="BAABIG010000033">
    <property type="protein sequence ID" value="GAA4803384.1"/>
    <property type="molecule type" value="Genomic_DNA"/>
</dbReference>
<proteinExistence type="predicted"/>
<dbReference type="Proteomes" id="UP001501265">
    <property type="component" value="Unassembled WGS sequence"/>
</dbReference>